<feature type="domain" description="Amine oxidase" evidence="6">
    <location>
        <begin position="17"/>
        <end position="497"/>
    </location>
</feature>
<accession>A0A7Z0WKI9</accession>
<dbReference type="PANTHER" id="PTHR46091">
    <property type="entry name" value="BLR7054 PROTEIN"/>
    <property type="match status" value="1"/>
</dbReference>
<evidence type="ECO:0000256" key="5">
    <source>
        <dbReference type="ARBA" id="ARBA00023027"/>
    </source>
</evidence>
<dbReference type="Pfam" id="PF01593">
    <property type="entry name" value="Amino_oxidase"/>
    <property type="match status" value="1"/>
</dbReference>
<dbReference type="InterPro" id="IPR052206">
    <property type="entry name" value="Retinol_saturase"/>
</dbReference>
<keyword evidence="8" id="KW-1185">Reference proteome</keyword>
<dbReference type="AlphaFoldDB" id="A0A7Z0WKI9"/>
<keyword evidence="5" id="KW-0520">NAD</keyword>
<evidence type="ECO:0000313" key="7">
    <source>
        <dbReference type="EMBL" id="OLF09107.1"/>
    </source>
</evidence>
<evidence type="ECO:0000256" key="2">
    <source>
        <dbReference type="ARBA" id="ARBA00022729"/>
    </source>
</evidence>
<evidence type="ECO:0000256" key="3">
    <source>
        <dbReference type="ARBA" id="ARBA00022827"/>
    </source>
</evidence>
<gene>
    <name evidence="7" type="ORF">BLA60_21245</name>
</gene>
<dbReference type="GO" id="GO:0016491">
    <property type="term" value="F:oxidoreductase activity"/>
    <property type="evidence" value="ECO:0007669"/>
    <property type="project" value="InterPro"/>
</dbReference>
<dbReference type="PANTHER" id="PTHR46091:SF3">
    <property type="entry name" value="AMINE OXIDASE DOMAIN-CONTAINING PROTEIN"/>
    <property type="match status" value="1"/>
</dbReference>
<name>A0A7Z0WKI9_9PSEU</name>
<protein>
    <submittedName>
        <fullName evidence="7">Phytoene dehydrogenase</fullName>
    </submittedName>
</protein>
<keyword evidence="1" id="KW-0285">Flavoprotein</keyword>
<comment type="caution">
    <text evidence="7">The sequence shown here is derived from an EMBL/GenBank/DDBJ whole genome shotgun (WGS) entry which is preliminary data.</text>
</comment>
<keyword evidence="4" id="KW-0521">NADP</keyword>
<dbReference type="Gene3D" id="3.50.50.60">
    <property type="entry name" value="FAD/NAD(P)-binding domain"/>
    <property type="match status" value="2"/>
</dbReference>
<evidence type="ECO:0000259" key="6">
    <source>
        <dbReference type="Pfam" id="PF01593"/>
    </source>
</evidence>
<reference evidence="7 8" key="1">
    <citation type="submission" date="2016-12" db="EMBL/GenBank/DDBJ databases">
        <title>The draft genome sequence of Actinophytocola xinjiangensis.</title>
        <authorList>
            <person name="Wang W."/>
            <person name="Yuan L."/>
        </authorList>
    </citation>
    <scope>NUCLEOTIDE SEQUENCE [LARGE SCALE GENOMIC DNA]</scope>
    <source>
        <strain evidence="7 8">CGMCC 4.4663</strain>
    </source>
</reference>
<dbReference type="EMBL" id="MSIF01000010">
    <property type="protein sequence ID" value="OLF09107.1"/>
    <property type="molecule type" value="Genomic_DNA"/>
</dbReference>
<dbReference type="Proteomes" id="UP000185696">
    <property type="component" value="Unassembled WGS sequence"/>
</dbReference>
<dbReference type="InterPro" id="IPR002937">
    <property type="entry name" value="Amino_oxidase"/>
</dbReference>
<evidence type="ECO:0000256" key="1">
    <source>
        <dbReference type="ARBA" id="ARBA00022630"/>
    </source>
</evidence>
<proteinExistence type="predicted"/>
<organism evidence="7 8">
    <name type="scientific">Actinophytocola xinjiangensis</name>
    <dbReference type="NCBI Taxonomy" id="485602"/>
    <lineage>
        <taxon>Bacteria</taxon>
        <taxon>Bacillati</taxon>
        <taxon>Actinomycetota</taxon>
        <taxon>Actinomycetes</taxon>
        <taxon>Pseudonocardiales</taxon>
        <taxon>Pseudonocardiaceae</taxon>
    </lineage>
</organism>
<keyword evidence="2" id="KW-0732">Signal</keyword>
<keyword evidence="3" id="KW-0274">FAD</keyword>
<evidence type="ECO:0000313" key="8">
    <source>
        <dbReference type="Proteomes" id="UP000185696"/>
    </source>
</evidence>
<sequence>MTQVDERFDAIVVGSGLGGLVCAAYLAAGGQRVLVLEHHDIAGGNSHVFRRRRRYEFDVGVHYLGDCGPGGVIPAILGGLGLADRVRFREMDRDGFDRTVLPDAVVDVPVGWDQYLKRLEEALPGESAGLRTFAAVCEAIAEEMRSLLLTSDELTAIELMKRTPETARWGRRTLDELFTECGFSPKARTLLAAQSLNYGMSPSQVSVTTHATVTDHYLRGAYYPVGGGQMLGASLVEVIEAHGGELRTSATVTRILVSDKQVTGVELEDGTTLAAPVVVSNADFSRTVLDLVGPEHFPRSMVTKTREAVPGWPMVVLYVALDRELTGLPNANLWWHRDNDIDGAYARLADGLTDEVPFLFFSFASLKDPDTRTVCPPGHSNFQIMTLCPPGYASWGVEQGPTAGERYRRNHDYRTEKDRITEAMLVAAEQAIGPFRDSITHLETATPLTQERYTRSTGGTPFGLASWGSAGTRPERMPVRGLHVVGQGTRFGCGVMAVMTGGVACASTILGRRLLPEVHAGAVLGDPTLLPERDENWDPLRVSRGTARRGAKGLARIGGAR</sequence>
<dbReference type="SUPFAM" id="SSF51905">
    <property type="entry name" value="FAD/NAD(P)-binding domain"/>
    <property type="match status" value="1"/>
</dbReference>
<dbReference type="InterPro" id="IPR036188">
    <property type="entry name" value="FAD/NAD-bd_sf"/>
</dbReference>
<evidence type="ECO:0000256" key="4">
    <source>
        <dbReference type="ARBA" id="ARBA00022857"/>
    </source>
</evidence>